<dbReference type="GO" id="GO:0046872">
    <property type="term" value="F:metal ion binding"/>
    <property type="evidence" value="ECO:0007669"/>
    <property type="project" value="UniProtKB-KW"/>
</dbReference>
<feature type="transmembrane region" description="Helical" evidence="12">
    <location>
        <begin position="78"/>
        <end position="100"/>
    </location>
</feature>
<dbReference type="GO" id="GO:0005886">
    <property type="term" value="C:plasma membrane"/>
    <property type="evidence" value="ECO:0007669"/>
    <property type="project" value="UniProtKB-SubCell"/>
</dbReference>
<evidence type="ECO:0000256" key="3">
    <source>
        <dbReference type="ARBA" id="ARBA00022475"/>
    </source>
</evidence>
<keyword evidence="10" id="KW-0482">Metalloprotease</keyword>
<keyword evidence="9 12" id="KW-1133">Transmembrane helix</keyword>
<evidence type="ECO:0000256" key="5">
    <source>
        <dbReference type="ARBA" id="ARBA00022692"/>
    </source>
</evidence>
<dbReference type="EMBL" id="AE008923">
    <property type="protein sequence ID" value="AAM34999.1"/>
    <property type="molecule type" value="Genomic_DNA"/>
</dbReference>
<dbReference type="PANTHER" id="PTHR43221:SF1">
    <property type="entry name" value="PROTEASE HTPX"/>
    <property type="match status" value="1"/>
</dbReference>
<accession>A0AAI7ZCA7</accession>
<dbReference type="CDD" id="cd07328">
    <property type="entry name" value="M48_Ste24p_like"/>
    <property type="match status" value="1"/>
</dbReference>
<keyword evidence="11 12" id="KW-0472">Membrane</keyword>
<dbReference type="Gene3D" id="3.30.2010.10">
    <property type="entry name" value="Metalloproteases ('zincins'), catalytic domain"/>
    <property type="match status" value="1"/>
</dbReference>
<comment type="subcellular location">
    <subcellularLocation>
        <location evidence="2">Cell membrane</location>
        <topology evidence="2">Multi-pass membrane protein</topology>
    </subcellularLocation>
</comment>
<dbReference type="InterPro" id="IPR050083">
    <property type="entry name" value="HtpX_protease"/>
</dbReference>
<evidence type="ECO:0000256" key="2">
    <source>
        <dbReference type="ARBA" id="ARBA00004651"/>
    </source>
</evidence>
<gene>
    <name evidence="14" type="ordered locus">XAC0107</name>
</gene>
<feature type="transmembrane region" description="Helical" evidence="12">
    <location>
        <begin position="120"/>
        <end position="141"/>
    </location>
</feature>
<reference evidence="14 15" key="1">
    <citation type="journal article" date="2002" name="Nature">
        <title>Comparison of the genomes of two Xanthomonas pathogens with differing host specificities.</title>
        <authorList>
            <person name="da Silva A.C."/>
            <person name="Ferro J.A."/>
            <person name="Reinach F.C."/>
            <person name="Farah C.S."/>
            <person name="Furlan L.R."/>
            <person name="Quaggio R.B."/>
            <person name="Monteiro-Vitorello C.B."/>
            <person name="Van Sluys M.A."/>
            <person name="Almeida N.F."/>
            <person name="Alves L.M."/>
            <person name="do Amaral A.M."/>
            <person name="Bertolini M.C."/>
            <person name="Camargo L.E."/>
            <person name="Camarotte G."/>
            <person name="Cannavan F."/>
            <person name="Cardozo J."/>
            <person name="Chambergo F."/>
            <person name="Ciapina L.P."/>
            <person name="Cicarelli R.M."/>
            <person name="Coutinho L.L."/>
            <person name="Cursino-Santos J.R."/>
            <person name="El-Dorry H."/>
            <person name="Faria J.B."/>
            <person name="Ferreira A.J."/>
            <person name="Ferreira R.C."/>
            <person name="Ferro M.I."/>
            <person name="Formighieri E.F."/>
            <person name="Franco M.C."/>
            <person name="Greggio C.C."/>
            <person name="Gruber A."/>
            <person name="Katsuyama A.M."/>
            <person name="Kishi L.T."/>
            <person name="Leite R.P."/>
            <person name="Lemos E.G."/>
            <person name="Lemos M.V."/>
            <person name="Locali E.C."/>
            <person name="Machado M.A."/>
            <person name="Madeira A.M."/>
            <person name="Martinez-Rossi N.M."/>
            <person name="Martins E.C."/>
            <person name="Meidanis J."/>
            <person name="Menck C.F."/>
            <person name="Miyaki C.Y."/>
            <person name="Moon D.H."/>
            <person name="Moreira L.M."/>
            <person name="Novo M.T."/>
            <person name="Okura V.K."/>
            <person name="Oliveira M.C."/>
            <person name="Oliveira V.R."/>
            <person name="Pereira H.A."/>
            <person name="Rossi A."/>
            <person name="Sena J.A."/>
            <person name="Silva C."/>
            <person name="de Souza R.F."/>
            <person name="Spinola L.A."/>
            <person name="Takita M.A."/>
            <person name="Tamura R.E."/>
            <person name="Teixeira E.C."/>
            <person name="Tezza R.I."/>
            <person name="Trindade dos Santos M."/>
            <person name="Truffi D."/>
            <person name="Tsai S.M."/>
            <person name="White F.F."/>
            <person name="Setubal J.C."/>
            <person name="Kitajima J.P."/>
        </authorList>
    </citation>
    <scope>NUCLEOTIDE SEQUENCE [LARGE SCALE GENOMIC DNA]</scope>
    <source>
        <strain evidence="14 15">306</strain>
    </source>
</reference>
<feature type="domain" description="Peptidase M48" evidence="13">
    <location>
        <begin position="213"/>
        <end position="428"/>
    </location>
</feature>
<evidence type="ECO:0000256" key="1">
    <source>
        <dbReference type="ARBA" id="ARBA00001947"/>
    </source>
</evidence>
<proteinExistence type="predicted"/>
<comment type="cofactor">
    <cofactor evidence="1">
        <name>Zn(2+)</name>
        <dbReference type="ChEBI" id="CHEBI:29105"/>
    </cofactor>
</comment>
<evidence type="ECO:0000256" key="6">
    <source>
        <dbReference type="ARBA" id="ARBA00022723"/>
    </source>
</evidence>
<dbReference type="PANTHER" id="PTHR43221">
    <property type="entry name" value="PROTEASE HTPX"/>
    <property type="match status" value="1"/>
</dbReference>
<evidence type="ECO:0000256" key="9">
    <source>
        <dbReference type="ARBA" id="ARBA00022989"/>
    </source>
</evidence>
<keyword evidence="5 12" id="KW-0812">Transmembrane</keyword>
<evidence type="ECO:0000256" key="12">
    <source>
        <dbReference type="SAM" id="Phobius"/>
    </source>
</evidence>
<evidence type="ECO:0000256" key="11">
    <source>
        <dbReference type="ARBA" id="ARBA00023136"/>
    </source>
</evidence>
<evidence type="ECO:0000259" key="13">
    <source>
        <dbReference type="Pfam" id="PF01435"/>
    </source>
</evidence>
<evidence type="ECO:0000256" key="4">
    <source>
        <dbReference type="ARBA" id="ARBA00022670"/>
    </source>
</evidence>
<sequence length="1321" mass="143533">MLRRAGHMDFVAALGYFLRCRGEGTARPADRIARPGCRTTAWRPATHQGTRMESLYPQGPAVVPEQLTAPSSNYRRNAWLAMFGLGGFIAVYLGLLVWFGWTAYRLVAGLLQGSGGEQAFWLWVVAAGAAFLAVFMAKALVFNKRAERDTRALELTPAEQPALFAFLYRLADDAGAPRPHKVYLSAQVNAGVFYDLSLINLLLPSRKNLDIGLGLVNVLNLGELKAVLAHEFGHFAQRTMAVGRWVYIAQQIAAHIVGKRDALDRVLATLSRIDLRVAWIGWGLSLIVWSIRSLVEIAFRGVVLAQRALSREMEYQADLVAASLTGSDALVHALHKLEAADDGFQRALRFAAREFAQDRPVKDLFAIQSRIIEHMRVVLNDPGHGAVPAVPTEAAPMHRLFHSEIAQPSQMWATHPPSAAREENLKRRYIACAIDARPAMELLHDAQALRERVSLGMFNGEAPTCVDTAVSLEQLEREFAALSLSRRYQGLYLGRSCTRTARTLDELYATPLPSGDLLQALDGLYLPDDGQAIEQLRERERQRATLQGLLDGGLRAAGGVVTWKGTTLSRTQLPAVIADLDDELRVLRARVSGHDQRCRSVHLAAANRIGGGWPALLRGYLAVLHYTDHTIADLEDANLLYLQTFHAVIADGRVSAKELRQLVAACNQVQRALRQVYAQAGQVQLNAPLAHALGKPQWSQCLPEFGLVEADDNNINAWMKAAGSWVQVTLDALGTLRDASLEELLRAENAVAERLRNGDTLPTDDTPPAAPADYPIRLPGEVRQRDLRQNLWQRFLAADGVFPSVARVAVAAAIVAGVLWAGGVVGMAEVVAYNGLQQTVTVAIDGQAATIPANGRHVFRLSERSTHHVQTRTANGAAIERFDAPSGGHGGQFAYNVAGAALLLNWRASYGSASEDTTRSLSTTRWERTQAQDIFSEPPQKVSGKGGHYRDVLTAVSGRSPHELLGELGPERDLALVTAHARWDDAGSAYLEQWMEQLRRAAPHTVPALLAERLQRNPQDVAALRMQQDIATPEQRAQVCGRQTAAAQAHPDAPALQYAAIRCRSDTPERDQAFVAAQARWPNDPWLQRAAAAVQVGQLHLPQAQALYEQAARAPALADDVLPLLARVQRYRGLATDLPGMAQRSPSLASIVALEGGERTQGTPYHSYYALAHGQLDTAVTDAAADADVQARIVRLAAASRGASAALLQQARVLPERAGLDAITAPSAWALAAREGWQTDALRAATLQGTGEDGAYIARFFDAVQAGSSQQQAEAALGGVSLVGRGLAYTMAAVLLGQRCPDAWRRGAQQLLFASERPYLG</sequence>
<dbReference type="GO" id="GO:0004222">
    <property type="term" value="F:metalloendopeptidase activity"/>
    <property type="evidence" value="ECO:0007669"/>
    <property type="project" value="InterPro"/>
</dbReference>
<keyword evidence="4" id="KW-0645">Protease</keyword>
<dbReference type="Proteomes" id="UP000000576">
    <property type="component" value="Chromosome"/>
</dbReference>
<keyword evidence="8" id="KW-0862">Zinc</keyword>
<keyword evidence="3" id="KW-1003">Cell membrane</keyword>
<dbReference type="InterPro" id="IPR001915">
    <property type="entry name" value="Peptidase_M48"/>
</dbReference>
<evidence type="ECO:0000256" key="8">
    <source>
        <dbReference type="ARBA" id="ARBA00022833"/>
    </source>
</evidence>
<dbReference type="GO" id="GO:0006508">
    <property type="term" value="P:proteolysis"/>
    <property type="evidence" value="ECO:0007669"/>
    <property type="project" value="UniProtKB-KW"/>
</dbReference>
<name>A0AAI7ZCA7_XANAC</name>
<dbReference type="KEGG" id="xac:XAC0107"/>
<keyword evidence="6" id="KW-0479">Metal-binding</keyword>
<feature type="transmembrane region" description="Helical" evidence="12">
    <location>
        <begin position="273"/>
        <end position="291"/>
    </location>
</feature>
<evidence type="ECO:0000256" key="10">
    <source>
        <dbReference type="ARBA" id="ARBA00023049"/>
    </source>
</evidence>
<evidence type="ECO:0000313" key="15">
    <source>
        <dbReference type="Proteomes" id="UP000000576"/>
    </source>
</evidence>
<evidence type="ECO:0000256" key="7">
    <source>
        <dbReference type="ARBA" id="ARBA00022801"/>
    </source>
</evidence>
<organism evidence="14 15">
    <name type="scientific">Xanthomonas axonopodis pv. citri (strain 306)</name>
    <dbReference type="NCBI Taxonomy" id="190486"/>
    <lineage>
        <taxon>Bacteria</taxon>
        <taxon>Pseudomonadati</taxon>
        <taxon>Pseudomonadota</taxon>
        <taxon>Gammaproteobacteria</taxon>
        <taxon>Lysobacterales</taxon>
        <taxon>Lysobacteraceae</taxon>
        <taxon>Xanthomonas</taxon>
    </lineage>
</organism>
<dbReference type="Pfam" id="PF01435">
    <property type="entry name" value="Peptidase_M48"/>
    <property type="match status" value="1"/>
</dbReference>
<keyword evidence="7" id="KW-0378">Hydrolase</keyword>
<protein>
    <recommendedName>
        <fullName evidence="13">Peptidase M48 domain-containing protein</fullName>
    </recommendedName>
</protein>
<evidence type="ECO:0000313" key="14">
    <source>
        <dbReference type="EMBL" id="AAM34999.1"/>
    </source>
</evidence>